<comment type="caution">
    <text evidence="2">The sequence shown here is derived from an EMBL/GenBank/DDBJ whole genome shotgun (WGS) entry which is preliminary data.</text>
</comment>
<dbReference type="InterPro" id="IPR040026">
    <property type="entry name" value="FliD"/>
</dbReference>
<dbReference type="InterPro" id="IPR010809">
    <property type="entry name" value="FliD_C"/>
</dbReference>
<dbReference type="PANTHER" id="PTHR30288:SF0">
    <property type="entry name" value="FLAGELLAR HOOK-ASSOCIATED PROTEIN 2"/>
    <property type="match status" value="1"/>
</dbReference>
<sequence length="178" mass="19742">KSSQKVEERGVFSSDSTIKGMKRDMQNILNTVGGGVGMMQDYGIEISRDGQLSLGSSKLNEKLDENPDNVQAFLAGGTFVKSDGSEVEVQGIFSEMEDTFAKYSKYGAILDDYQTSMQDRIDSLTEQRDKAIERLDSKYATLAKQWQMYDAMISKINAASQTFVQMANSLTDAQNNLN</sequence>
<feature type="non-terminal residue" evidence="2">
    <location>
        <position position="1"/>
    </location>
</feature>
<evidence type="ECO:0000313" key="2">
    <source>
        <dbReference type="EMBL" id="HFB54171.1"/>
    </source>
</evidence>
<dbReference type="AlphaFoldDB" id="A0A7C3FYL8"/>
<dbReference type="EMBL" id="DRNH01000295">
    <property type="protein sequence ID" value="HFB54171.1"/>
    <property type="molecule type" value="Genomic_DNA"/>
</dbReference>
<reference evidence="2" key="1">
    <citation type="journal article" date="2020" name="mSystems">
        <title>Genome- and Community-Level Interaction Insights into Carbon Utilization and Element Cycling Functions of Hydrothermarchaeota in Hydrothermal Sediment.</title>
        <authorList>
            <person name="Zhou Z."/>
            <person name="Liu Y."/>
            <person name="Xu W."/>
            <person name="Pan J."/>
            <person name="Luo Z.H."/>
            <person name="Li M."/>
        </authorList>
    </citation>
    <scope>NUCLEOTIDE SEQUENCE [LARGE SCALE GENOMIC DNA]</scope>
    <source>
        <strain evidence="2">HyVt-507</strain>
    </source>
</reference>
<protein>
    <submittedName>
        <fullName evidence="2">Flagellar hook protein</fullName>
    </submittedName>
</protein>
<dbReference type="PANTHER" id="PTHR30288">
    <property type="entry name" value="FLAGELLAR CAP/ASSEMBLY PROTEIN FLID"/>
    <property type="match status" value="1"/>
</dbReference>
<keyword evidence="2" id="KW-0282">Flagellum</keyword>
<feature type="domain" description="Flagellar hook-associated protein 2 C-terminal" evidence="1">
    <location>
        <begin position="4"/>
        <end position="158"/>
    </location>
</feature>
<gene>
    <name evidence="2" type="ORF">ENJ67_05495</name>
</gene>
<organism evidence="2">
    <name type="scientific">Sulfurimonas autotrophica</name>
    <dbReference type="NCBI Taxonomy" id="202747"/>
    <lineage>
        <taxon>Bacteria</taxon>
        <taxon>Pseudomonadati</taxon>
        <taxon>Campylobacterota</taxon>
        <taxon>Epsilonproteobacteria</taxon>
        <taxon>Campylobacterales</taxon>
        <taxon>Sulfurimonadaceae</taxon>
        <taxon>Sulfurimonas</taxon>
    </lineage>
</organism>
<dbReference type="Proteomes" id="UP000886390">
    <property type="component" value="Unassembled WGS sequence"/>
</dbReference>
<dbReference type="GO" id="GO:0007155">
    <property type="term" value="P:cell adhesion"/>
    <property type="evidence" value="ECO:0007669"/>
    <property type="project" value="InterPro"/>
</dbReference>
<proteinExistence type="predicted"/>
<keyword evidence="2" id="KW-0969">Cilium</keyword>
<dbReference type="GO" id="GO:0071973">
    <property type="term" value="P:bacterial-type flagellum-dependent cell motility"/>
    <property type="evidence" value="ECO:0007669"/>
    <property type="project" value="TreeGrafter"/>
</dbReference>
<accession>A0A7C3FYL8</accession>
<dbReference type="GO" id="GO:0009421">
    <property type="term" value="C:bacterial-type flagellum filament cap"/>
    <property type="evidence" value="ECO:0007669"/>
    <property type="project" value="InterPro"/>
</dbReference>
<evidence type="ECO:0000259" key="1">
    <source>
        <dbReference type="Pfam" id="PF07195"/>
    </source>
</evidence>
<name>A0A7C3FYL8_9BACT</name>
<dbReference type="Pfam" id="PF07195">
    <property type="entry name" value="FliD_C"/>
    <property type="match status" value="1"/>
</dbReference>
<keyword evidence="2" id="KW-0966">Cell projection</keyword>